<dbReference type="GO" id="GO:0005789">
    <property type="term" value="C:endoplasmic reticulum membrane"/>
    <property type="evidence" value="ECO:0007669"/>
    <property type="project" value="UniProtKB-SubCell"/>
</dbReference>
<evidence type="ECO:0000256" key="8">
    <source>
        <dbReference type="ARBA" id="ARBA00023136"/>
    </source>
</evidence>
<reference evidence="11" key="7">
    <citation type="journal article" date="2017" name="J. Genet. Genomics">
        <title>Ribosome biogenesis protein Urb1 acts downstream of mTOR complex 1 to modulate digestive organ development in zebrafish.</title>
        <authorList>
            <person name="He J."/>
            <person name="Yang Y."/>
            <person name="Zhang J."/>
            <person name="Chen J."/>
            <person name="Wei X."/>
            <person name="He J."/>
            <person name="Luo L."/>
        </authorList>
    </citation>
    <scope>NUCLEOTIDE SEQUENCE</scope>
</reference>
<sequence length="84" mass="9687">MKNSSEYVWGYEYYYDYVDPVLVNASTLKYSRYSIVLIFWMILAAFIGFFFLILSLISHSGQLPRGPRVKKSGLPLMKGYASSQ</sequence>
<reference evidence="11" key="2">
    <citation type="journal article" date="2010" name="Mol. Cell. Endocrinol.">
        <title>Role of melanocortin receptor accessory proteins in the function of zebrafish melanocortin receptor type 2.</title>
        <authorList>
            <person name="Agulleiro M.J."/>
            <person name="Roy S."/>
            <person name="Sanchez E."/>
            <person name="Puchol S."/>
            <person name="Gallo-Payet N."/>
            <person name="Cerda-Reverter J.M."/>
        </authorList>
    </citation>
    <scope>NUCLEOTIDE SEQUENCE</scope>
</reference>
<dbReference type="CTD" id="56246"/>
<evidence type="ECO:0000256" key="9">
    <source>
        <dbReference type="SAM" id="Phobius"/>
    </source>
</evidence>
<protein>
    <submittedName>
        <fullName evidence="11">Melanocortin-2 receptor accessory protein</fullName>
    </submittedName>
</protein>
<reference evidence="11" key="4">
    <citation type="journal article" date="2012" name="Gen. Comp. Endocrinol.">
        <title>The C-terminal domains of melanocortin-2 receptor (MC2R) accessory proteins (MRAP1) influence their localization and ACTH-induced cAMP production.</title>
        <authorList>
            <person name="Roy S."/>
            <person name="Roy S.J."/>
            <person name="Pinard S."/>
            <person name="Agulleiro M.J."/>
            <person name="Cerda-Reverter J.M."/>
            <person name="Parent J.L."/>
            <person name="Gallo-Payet N."/>
        </authorList>
    </citation>
    <scope>NUCLEOTIDE SEQUENCE</scope>
</reference>
<dbReference type="RefSeq" id="NP_001411420.1">
    <property type="nucleotide sequence ID" value="NM_001424491.1"/>
</dbReference>
<evidence type="ECO:0000256" key="5">
    <source>
        <dbReference type="ARBA" id="ARBA00022692"/>
    </source>
</evidence>
<keyword evidence="11" id="KW-0675">Receptor</keyword>
<reference evidence="11" key="10">
    <citation type="journal article" date="2022" name="Animals (Basel)">
        <title>Role of the Melanocortin System in Gonadal Steroidogenesis of Zebrafish.</title>
        <authorList>
            <person name="Navarro S."/>
            <person name="Crespo D."/>
            <person name="Schulz R.W."/>
            <person name="Ge W."/>
            <person name="Rotllant J."/>
            <person name="Cerda-Reverter J.M."/>
            <person name="Rocha A."/>
        </authorList>
    </citation>
    <scope>NUCLEOTIDE SEQUENCE</scope>
</reference>
<dbReference type="PANTHER" id="PTHR28675:SF2">
    <property type="entry name" value="MELANOCORTIN-2 RECEPTOR ACCESSORY PROTEIN"/>
    <property type="match status" value="1"/>
</dbReference>
<evidence type="ECO:0000256" key="2">
    <source>
        <dbReference type="ARBA" id="ARBA00004389"/>
    </source>
</evidence>
<dbReference type="GeneID" id="100007319"/>
<evidence type="ECO:0000256" key="3">
    <source>
        <dbReference type="ARBA" id="ARBA00010063"/>
    </source>
</evidence>
<dbReference type="GO" id="GO:0005886">
    <property type="term" value="C:plasma membrane"/>
    <property type="evidence" value="ECO:0007669"/>
    <property type="project" value="UniProtKB-SubCell"/>
</dbReference>
<dbReference type="Proteomes" id="UP000000437">
    <property type="component" value="Chromosome 15"/>
</dbReference>
<organism evidence="10 11">
    <name type="scientific">Danio rerio</name>
    <name type="common">Zebrafish</name>
    <name type="synonym">Brachydanio rerio</name>
    <dbReference type="NCBI Taxonomy" id="7955"/>
    <lineage>
        <taxon>Eukaryota</taxon>
        <taxon>Metazoa</taxon>
        <taxon>Chordata</taxon>
        <taxon>Craniata</taxon>
        <taxon>Vertebrata</taxon>
        <taxon>Euteleostomi</taxon>
        <taxon>Actinopterygii</taxon>
        <taxon>Neopterygii</taxon>
        <taxon>Teleostei</taxon>
        <taxon>Ostariophysi</taxon>
        <taxon>Cypriniformes</taxon>
        <taxon>Danionidae</taxon>
        <taxon>Danioninae</taxon>
        <taxon>Danio</taxon>
    </lineage>
</organism>
<reference evidence="11" key="6">
    <citation type="journal article" date="2016" name="Gen. Comp. Endocrinol.">
        <title>Identifying the activation motif in the N-terminal of rainbow trout and zebrafish melanocortin-2 receptor accessory protein 1 (MRAP1) orthologs.</title>
        <authorList>
            <person name="Dores R.M."/>
            <person name="Liang L."/>
            <person name="Hollmann R.E."/>
            <person name="Sandhu N."/>
            <person name="Vijayan M.M."/>
        </authorList>
    </citation>
    <scope>NUCLEOTIDE SEQUENCE</scope>
</reference>
<keyword evidence="6" id="KW-0256">Endoplasmic reticulum</keyword>
<keyword evidence="10" id="KW-1185">Reference proteome</keyword>
<evidence type="ECO:0000256" key="1">
    <source>
        <dbReference type="ARBA" id="ARBA00004162"/>
    </source>
</evidence>
<dbReference type="Pfam" id="PF15183">
    <property type="entry name" value="MRAP"/>
    <property type="match status" value="1"/>
</dbReference>
<comment type="subcellular location">
    <subcellularLocation>
        <location evidence="1">Cell membrane</location>
        <topology evidence="1">Single-pass membrane protein</topology>
    </subcellularLocation>
    <subcellularLocation>
        <location evidence="2">Endoplasmic reticulum membrane</location>
        <topology evidence="2">Single-pass membrane protein</topology>
    </subcellularLocation>
</comment>
<reference evidence="11" key="11">
    <citation type="submission" date="2025-08" db="UniProtKB">
        <authorList>
            <consortium name="RefSeq"/>
        </authorList>
    </citation>
    <scope>IDENTIFICATION</scope>
</reference>
<evidence type="ECO:0000256" key="7">
    <source>
        <dbReference type="ARBA" id="ARBA00022989"/>
    </source>
</evidence>
<reference evidence="11" key="1">
    <citation type="journal article" date="2009" name="Genome Biol.">
        <title>Zebrafish reward mutants reveal novel transcripts mediating the behavioral effects of amphetamine.</title>
        <authorList>
            <person name="Webb K.J."/>
            <person name="Norton W.H."/>
            <person name="Trumbach D."/>
            <person name="Meijer A.H."/>
            <person name="Ninkovic J."/>
            <person name="Topp S."/>
            <person name="Heck D."/>
            <person name="Marr C."/>
            <person name="Wurst W."/>
            <person name="Theis F.J."/>
            <person name="Spaink H.P."/>
            <person name="Bally-Cuif L."/>
        </authorList>
    </citation>
    <scope>NUCLEOTIDE SEQUENCE</scope>
</reference>
<keyword evidence="5 9" id="KW-0812">Transmembrane</keyword>
<dbReference type="AlphaFoldDB" id="A0AB13AAB4"/>
<evidence type="ECO:0000256" key="4">
    <source>
        <dbReference type="ARBA" id="ARBA00022475"/>
    </source>
</evidence>
<keyword evidence="8 9" id="KW-0472">Membrane</keyword>
<dbReference type="KEGG" id="dre:100007319"/>
<feature type="transmembrane region" description="Helical" evidence="9">
    <location>
        <begin position="33"/>
        <end position="57"/>
    </location>
</feature>
<keyword evidence="7 9" id="KW-1133">Transmembrane helix</keyword>
<reference evidence="11" key="9">
    <citation type="journal article" date="2019" name="Aquat. Toxicol.">
        <title>Cadmium disrupts melanocortin 2 receptor signaling in rainbow trout.</title>
        <authorList>
            <person name="Sandhu N."/>
            <person name="Liang L."/>
            <person name="McGeer J."/>
            <person name="Dores R.M."/>
            <person name="Vijayan M.M."/>
        </authorList>
    </citation>
    <scope>NUCLEOTIDE SEQUENCE</scope>
</reference>
<dbReference type="InterPro" id="IPR028111">
    <property type="entry name" value="MRAP"/>
</dbReference>
<dbReference type="PANTHER" id="PTHR28675">
    <property type="entry name" value="MELANOCORTIN-2 RECEPTOR ACCESSORY PROTEIN 2"/>
    <property type="match status" value="1"/>
</dbReference>
<keyword evidence="4" id="KW-1003">Cell membrane</keyword>
<reference evidence="11" key="3">
    <citation type="journal article" date="2011" name="Gen. Comp. Endocrinol.">
        <title>Functional expression of frog and rainbow trout melanocortin 2 receptors using heterologous MRAP1s.</title>
        <authorList>
            <person name="Liang L."/>
            <person name="Sebag J.A."/>
            <person name="Eagelston L."/>
            <person name="Serasinghe M.N."/>
            <person name="Veo K."/>
            <person name="Reinick C."/>
            <person name="Angleson J."/>
            <person name="Hinkle P.M."/>
            <person name="Dores R.M."/>
        </authorList>
    </citation>
    <scope>NUCLEOTIDE SEQUENCE</scope>
</reference>
<reference evidence="11" key="8">
    <citation type="journal article" date="2018" name="Fish Physiol. Biochem.">
        <title>Effects of acute handling stress on short-term central expression of orexigenic/anorexigenic genes in zebrafish.</title>
        <authorList>
            <person name="Cortes R."/>
            <person name="Teles M."/>
            <person name="Oliveira M."/>
            <person name="Fierro-Castro C."/>
            <person name="Tort L."/>
            <person name="Cerda-Reverter J.M."/>
        </authorList>
    </citation>
    <scope>NUCLEOTIDE SEQUENCE</scope>
</reference>
<accession>A0AB13AAB4</accession>
<gene>
    <name evidence="11" type="primary">mrap</name>
    <name evidence="11" type="synonym">si:ch211-152c12.3</name>
</gene>
<comment type="similarity">
    <text evidence="3">Belongs to the MRAP family.</text>
</comment>
<name>A0AB13AAB4_DANRE</name>
<evidence type="ECO:0000313" key="10">
    <source>
        <dbReference type="Proteomes" id="UP000000437"/>
    </source>
</evidence>
<evidence type="ECO:0000256" key="6">
    <source>
        <dbReference type="ARBA" id="ARBA00022824"/>
    </source>
</evidence>
<evidence type="ECO:0000313" key="11">
    <source>
        <dbReference type="RefSeq" id="NP_001411420.1"/>
    </source>
</evidence>
<proteinExistence type="inferred from homology"/>
<reference evidence="11" key="5">
    <citation type="journal article" date="2013" name="Mol. Endocrinol.">
        <title>Melanocortin 4 receptor becomes an ACTH receptor by coexpression of melanocortin receptor accessory protein 2.</title>
        <authorList>
            <person name="Josep Agulleiro M."/>
            <person name="Cortes R."/>
            <person name="Fernandez-Duran B."/>
            <person name="Navarro S."/>
            <person name="Guillot R."/>
            <person name="Meimaridou E."/>
            <person name="Clark A.J."/>
            <person name="Cerda-Reverter J.M."/>
        </authorList>
    </citation>
    <scope>NUCLEOTIDE SEQUENCE</scope>
</reference>